<evidence type="ECO:0000256" key="5">
    <source>
        <dbReference type="ARBA" id="ARBA00022481"/>
    </source>
</evidence>
<feature type="compositionally biased region" description="Basic and acidic residues" evidence="22">
    <location>
        <begin position="292"/>
        <end position="301"/>
    </location>
</feature>
<dbReference type="PANTHER" id="PTHR12707">
    <property type="entry name" value="PINN"/>
    <property type="match status" value="1"/>
</dbReference>
<evidence type="ECO:0000256" key="18">
    <source>
        <dbReference type="ARBA" id="ARBA00023187"/>
    </source>
</evidence>
<feature type="compositionally biased region" description="Basic residues" evidence="22">
    <location>
        <begin position="496"/>
        <end position="515"/>
    </location>
</feature>
<feature type="domain" description="Pinin/SDK" evidence="24">
    <location>
        <begin position="11"/>
        <end position="126"/>
    </location>
</feature>
<evidence type="ECO:0000259" key="24">
    <source>
        <dbReference type="Pfam" id="PF04697"/>
    </source>
</evidence>
<keyword evidence="5" id="KW-0488">Methylation</keyword>
<evidence type="ECO:0000313" key="26">
    <source>
        <dbReference type="Proteomes" id="UP001347796"/>
    </source>
</evidence>
<keyword evidence="11" id="KW-0965">Cell junction</keyword>
<dbReference type="Proteomes" id="UP001347796">
    <property type="component" value="Unassembled WGS sequence"/>
</dbReference>
<sequence>MSTEEMRGALALQQEIEKAKFRLRDVNENIKKITGRDPEEQRDRQFRAGNDVRGRERIFNMARRTMGGSDGPPAKRRNVIGGAFSRLGPRPPRQRQEDSGDDDEDQKHTVQSSVVATSLETRTKSLEKQSKDREGMARNKRMFGMILGTLQRFKTEAKDNKDKDDHRRKLEKKLDDKAEKEKLRVKQETRNLIDEKRLEMSKIRRLEQKMELVQEHESIKFEMTKLSNFLCTKAKPALFYMPKKRLAGDDVKLKDSVIFVNKLIEEKKAKMESEIEEIMHRENEREERIRARIAERSQRESGDEEDEEEEHHEDMDDHDDDQKAIDAHKASFREDKENVKKEPLSDNESNTHGEGFTVSGIKQEEGDIEMGEVECTVTDVGEGGLGKEGPQDKNTKQADDSGADNGAGNEENKMEAEDEGLDGGMVNTVGGGARAISDKDKDSRRHSKNKTDANETSKKSDRHSDDKDRHRTKSGHKDNKSRSSRDSKKSSSHRDERRRRSGSRDRKDRHRHSKRHSEDWPKRSRHDSNSDDDNNKSRDKTPSKDKSAVKETLIANIAQEESKPMESMDKEIGVKDNMVGIQDISTIELPPPKPVLDENINEDDLIRMIVTGDASTQSSSRFHQGRQSRESAEERKRKIVMAEDEEEMDDQPADE</sequence>
<keyword evidence="19" id="KW-0539">Nucleus</keyword>
<feature type="domain" description="Pinin/SDK/MemA protein" evidence="23">
    <location>
        <begin position="134"/>
        <end position="256"/>
    </location>
</feature>
<dbReference type="GO" id="GO:0006397">
    <property type="term" value="P:mRNA processing"/>
    <property type="evidence" value="ECO:0007669"/>
    <property type="project" value="UniProtKB-KW"/>
</dbReference>
<evidence type="ECO:0000256" key="13">
    <source>
        <dbReference type="ARBA" id="ARBA00023015"/>
    </source>
</evidence>
<dbReference type="InterPro" id="IPR006786">
    <property type="entry name" value="Pinin_SDK_MemA"/>
</dbReference>
<evidence type="ECO:0000256" key="9">
    <source>
        <dbReference type="ARBA" id="ARBA00022728"/>
    </source>
</evidence>
<evidence type="ECO:0000256" key="10">
    <source>
        <dbReference type="ARBA" id="ARBA00022843"/>
    </source>
</evidence>
<keyword evidence="13" id="KW-0805">Transcription regulation</keyword>
<gene>
    <name evidence="25" type="ORF">SNE40_009509</name>
</gene>
<dbReference type="Pfam" id="PF04696">
    <property type="entry name" value="Pinin_SDK_memA"/>
    <property type="match status" value="1"/>
</dbReference>
<dbReference type="GO" id="GO:0071013">
    <property type="term" value="C:catalytic step 2 spliceosome"/>
    <property type="evidence" value="ECO:0007669"/>
    <property type="project" value="TreeGrafter"/>
</dbReference>
<keyword evidence="9" id="KW-0747">Spliceosome</keyword>
<dbReference type="EMBL" id="JAZGQO010000007">
    <property type="protein sequence ID" value="KAK6181706.1"/>
    <property type="molecule type" value="Genomic_DNA"/>
</dbReference>
<feature type="compositionally biased region" description="Basic and acidic residues" evidence="22">
    <location>
        <begin position="560"/>
        <end position="570"/>
    </location>
</feature>
<evidence type="ECO:0000256" key="15">
    <source>
        <dbReference type="ARBA" id="ARBA00023125"/>
    </source>
</evidence>
<comment type="similarity">
    <text evidence="3">Belongs to the pinin family.</text>
</comment>
<keyword evidence="12" id="KW-0007">Acetylation</keyword>
<evidence type="ECO:0000256" key="21">
    <source>
        <dbReference type="SAM" id="Coils"/>
    </source>
</evidence>
<comment type="subunit">
    <text evidence="20">Found in a mRNA splicing-dependent exon junction complex (EJC). Found in a complex with SR proteins. Found in a mRNP complex with RNPS1. Component of the PSAP complex consisting of RNPS1, SAP18 and PNN. Interacts with PNISR, CTBP1, CTBP2, KRT8, KRT18, KRT19, PS1D/PNO40, PPIG, RNPS1, SFRS4 and SRRM2. Identified in the spliceosome C complex.</text>
</comment>
<dbReference type="AlphaFoldDB" id="A0AAN8PYJ5"/>
<keyword evidence="17" id="KW-0804">Transcription</keyword>
<evidence type="ECO:0000256" key="19">
    <source>
        <dbReference type="ARBA" id="ARBA00023242"/>
    </source>
</evidence>
<feature type="compositionally biased region" description="Polar residues" evidence="22">
    <location>
        <begin position="613"/>
        <end position="622"/>
    </location>
</feature>
<proteinExistence type="inferred from homology"/>
<keyword evidence="14 21" id="KW-0175">Coiled coil</keyword>
<evidence type="ECO:0000256" key="11">
    <source>
        <dbReference type="ARBA" id="ARBA00022949"/>
    </source>
</evidence>
<evidence type="ECO:0000256" key="6">
    <source>
        <dbReference type="ARBA" id="ARBA00022499"/>
    </source>
</evidence>
<keyword evidence="16" id="KW-0010">Activator</keyword>
<evidence type="ECO:0000259" key="23">
    <source>
        <dbReference type="Pfam" id="PF04696"/>
    </source>
</evidence>
<keyword evidence="26" id="KW-1185">Reference proteome</keyword>
<feature type="coiled-coil region" evidence="21">
    <location>
        <begin position="261"/>
        <end position="288"/>
    </location>
</feature>
<feature type="region of interest" description="Disordered" evidence="22">
    <location>
        <begin position="32"/>
        <end position="139"/>
    </location>
</feature>
<feature type="compositionally biased region" description="Basic and acidic residues" evidence="22">
    <location>
        <begin position="436"/>
        <end position="495"/>
    </location>
</feature>
<feature type="region of interest" description="Disordered" evidence="22">
    <location>
        <begin position="292"/>
        <end position="570"/>
    </location>
</feature>
<name>A0AAN8PYJ5_PATCE</name>
<feature type="region of interest" description="Disordered" evidence="22">
    <location>
        <begin position="612"/>
        <end position="655"/>
    </location>
</feature>
<evidence type="ECO:0000313" key="25">
    <source>
        <dbReference type="EMBL" id="KAK6181706.1"/>
    </source>
</evidence>
<dbReference type="GO" id="GO:0016607">
    <property type="term" value="C:nuclear speck"/>
    <property type="evidence" value="ECO:0007669"/>
    <property type="project" value="UniProtKB-SubCell"/>
</dbReference>
<dbReference type="GO" id="GO:0003677">
    <property type="term" value="F:DNA binding"/>
    <property type="evidence" value="ECO:0007669"/>
    <property type="project" value="UniProtKB-KW"/>
</dbReference>
<evidence type="ECO:0000256" key="4">
    <source>
        <dbReference type="ARBA" id="ARBA00020056"/>
    </source>
</evidence>
<evidence type="ECO:0000256" key="2">
    <source>
        <dbReference type="ARBA" id="ARBA00004568"/>
    </source>
</evidence>
<feature type="compositionally biased region" description="Basic and acidic residues" evidence="22">
    <location>
        <begin position="389"/>
        <end position="399"/>
    </location>
</feature>
<evidence type="ECO:0000256" key="20">
    <source>
        <dbReference type="ARBA" id="ARBA00025916"/>
    </source>
</evidence>
<feature type="compositionally biased region" description="Acidic residues" evidence="22">
    <location>
        <begin position="642"/>
        <end position="655"/>
    </location>
</feature>
<feature type="compositionally biased region" description="Basic and acidic residues" evidence="22">
    <location>
        <begin position="312"/>
        <end position="344"/>
    </location>
</feature>
<accession>A0AAN8PYJ5</accession>
<evidence type="ECO:0000256" key="12">
    <source>
        <dbReference type="ARBA" id="ARBA00022990"/>
    </source>
</evidence>
<dbReference type="Pfam" id="PF04697">
    <property type="entry name" value="Pinin_SDK_N"/>
    <property type="match status" value="1"/>
</dbReference>
<evidence type="ECO:0000256" key="7">
    <source>
        <dbReference type="ARBA" id="ARBA00022553"/>
    </source>
</evidence>
<evidence type="ECO:0000256" key="14">
    <source>
        <dbReference type="ARBA" id="ARBA00023054"/>
    </source>
</evidence>
<evidence type="ECO:0000256" key="22">
    <source>
        <dbReference type="SAM" id="MobiDB-lite"/>
    </source>
</evidence>
<comment type="caution">
    <text evidence="25">The sequence shown here is derived from an EMBL/GenBank/DDBJ whole genome shotgun (WGS) entry which is preliminary data.</text>
</comment>
<dbReference type="InterPro" id="IPR006787">
    <property type="entry name" value="Pinin_SDK_N"/>
</dbReference>
<feature type="compositionally biased region" description="Basic and acidic residues" evidence="22">
    <location>
        <begin position="627"/>
        <end position="636"/>
    </location>
</feature>
<keyword evidence="7" id="KW-0597">Phosphoprotein</keyword>
<keyword evidence="15" id="KW-0238">DNA-binding</keyword>
<evidence type="ECO:0000256" key="3">
    <source>
        <dbReference type="ARBA" id="ARBA00010386"/>
    </source>
</evidence>
<evidence type="ECO:0000256" key="8">
    <source>
        <dbReference type="ARBA" id="ARBA00022664"/>
    </source>
</evidence>
<protein>
    <recommendedName>
        <fullName evidence="4">Pinin</fullName>
    </recommendedName>
</protein>
<evidence type="ECO:0000256" key="16">
    <source>
        <dbReference type="ARBA" id="ARBA00023159"/>
    </source>
</evidence>
<evidence type="ECO:0000256" key="1">
    <source>
        <dbReference type="ARBA" id="ARBA00004324"/>
    </source>
</evidence>
<dbReference type="PANTHER" id="PTHR12707:SF0">
    <property type="entry name" value="PININ"/>
    <property type="match status" value="1"/>
</dbReference>
<evidence type="ECO:0000256" key="17">
    <source>
        <dbReference type="ARBA" id="ARBA00023163"/>
    </source>
</evidence>
<comment type="subcellular location">
    <subcellularLocation>
        <location evidence="2">Cell junction</location>
        <location evidence="2">Desmosome</location>
    </subcellularLocation>
    <subcellularLocation>
        <location evidence="1">Nucleus speckle</location>
    </subcellularLocation>
</comment>
<feature type="compositionally biased region" description="Basic and acidic residues" evidence="22">
    <location>
        <begin position="516"/>
        <end position="549"/>
    </location>
</feature>
<dbReference type="GO" id="GO:0008380">
    <property type="term" value="P:RNA splicing"/>
    <property type="evidence" value="ECO:0007669"/>
    <property type="project" value="UniProtKB-KW"/>
</dbReference>
<feature type="compositionally biased region" description="Basic and acidic residues" evidence="22">
    <location>
        <begin position="121"/>
        <end position="137"/>
    </location>
</feature>
<reference evidence="25 26" key="1">
    <citation type="submission" date="2024-01" db="EMBL/GenBank/DDBJ databases">
        <title>The genome of the rayed Mediterranean limpet Patella caerulea (Linnaeus, 1758).</title>
        <authorList>
            <person name="Anh-Thu Weber A."/>
            <person name="Halstead-Nussloch G."/>
        </authorList>
    </citation>
    <scope>NUCLEOTIDE SEQUENCE [LARGE SCALE GENOMIC DNA]</scope>
    <source>
        <strain evidence="25">AATW-2023a</strain>
        <tissue evidence="25">Whole specimen</tissue>
    </source>
</reference>
<dbReference type="GO" id="GO:0030057">
    <property type="term" value="C:desmosome"/>
    <property type="evidence" value="ECO:0007669"/>
    <property type="project" value="UniProtKB-SubCell"/>
</dbReference>
<feature type="compositionally biased region" description="Polar residues" evidence="22">
    <location>
        <begin position="109"/>
        <end position="120"/>
    </location>
</feature>
<feature type="compositionally biased region" description="Acidic residues" evidence="22">
    <location>
        <begin position="302"/>
        <end position="311"/>
    </location>
</feature>
<keyword evidence="18" id="KW-0508">mRNA splicing</keyword>
<dbReference type="InterPro" id="IPR039853">
    <property type="entry name" value="Pinin"/>
</dbReference>
<feature type="compositionally biased region" description="Basic and acidic residues" evidence="22">
    <location>
        <begin position="32"/>
        <end position="58"/>
    </location>
</feature>
<keyword evidence="8" id="KW-0507">mRNA processing</keyword>
<keyword evidence="10" id="KW-0832">Ubl conjugation</keyword>
<organism evidence="25 26">
    <name type="scientific">Patella caerulea</name>
    <name type="common">Rayed Mediterranean limpet</name>
    <dbReference type="NCBI Taxonomy" id="87958"/>
    <lineage>
        <taxon>Eukaryota</taxon>
        <taxon>Metazoa</taxon>
        <taxon>Spiralia</taxon>
        <taxon>Lophotrochozoa</taxon>
        <taxon>Mollusca</taxon>
        <taxon>Gastropoda</taxon>
        <taxon>Patellogastropoda</taxon>
        <taxon>Patelloidea</taxon>
        <taxon>Patellidae</taxon>
        <taxon>Patella</taxon>
    </lineage>
</organism>
<feature type="region of interest" description="Disordered" evidence="22">
    <location>
        <begin position="154"/>
        <end position="173"/>
    </location>
</feature>
<keyword evidence="6" id="KW-1017">Isopeptide bond</keyword>